<feature type="binding site" evidence="4">
    <location>
        <begin position="159"/>
        <end position="162"/>
    </location>
    <ligand>
        <name>GTP</name>
        <dbReference type="ChEBI" id="CHEBI:37565"/>
    </ligand>
</feature>
<dbReference type="GO" id="GO:0034067">
    <property type="term" value="P:protein localization to Golgi apparatus"/>
    <property type="evidence" value="ECO:0007669"/>
    <property type="project" value="TreeGrafter"/>
</dbReference>
<feature type="binding site" evidence="4">
    <location>
        <position position="103"/>
    </location>
    <ligand>
        <name>GTP</name>
        <dbReference type="ChEBI" id="CHEBI:37565"/>
    </ligand>
</feature>
<dbReference type="GO" id="GO:0005525">
    <property type="term" value="F:GTP binding"/>
    <property type="evidence" value="ECO:0007669"/>
    <property type="project" value="UniProtKB-KW"/>
</dbReference>
<evidence type="ECO:0000256" key="3">
    <source>
        <dbReference type="ARBA" id="ARBA00023134"/>
    </source>
</evidence>
<feature type="binding site" evidence="4">
    <location>
        <begin position="50"/>
        <end position="57"/>
    </location>
    <ligand>
        <name>GTP</name>
        <dbReference type="ChEBI" id="CHEBI:37565"/>
    </ligand>
</feature>
<reference evidence="7" key="2">
    <citation type="submission" date="2011-02" db="EMBL/GenBank/DDBJ databases">
        <authorList>
            <person name="MacLean D."/>
        </authorList>
    </citation>
    <scope>NUCLEOTIDE SEQUENCE</scope>
</reference>
<dbReference type="SMART" id="SM00173">
    <property type="entry name" value="RAS"/>
    <property type="match status" value="1"/>
</dbReference>
<dbReference type="InterPro" id="IPR027417">
    <property type="entry name" value="P-loop_NTPase"/>
</dbReference>
<feature type="transmembrane region" description="Helical" evidence="6">
    <location>
        <begin position="20"/>
        <end position="39"/>
    </location>
</feature>
<dbReference type="PROSITE" id="PS51417">
    <property type="entry name" value="ARF"/>
    <property type="match status" value="1"/>
</dbReference>
<dbReference type="NCBIfam" id="TIGR00231">
    <property type="entry name" value="small_GTP"/>
    <property type="match status" value="1"/>
</dbReference>
<reference evidence="7" key="1">
    <citation type="journal article" date="2011" name="PLoS Biol.">
        <title>Gene gain and loss during evolution of obligate parasitism in the white rust pathogen of Arabidopsis thaliana.</title>
        <authorList>
            <person name="Kemen E."/>
            <person name="Gardiner A."/>
            <person name="Schultz-Larsen T."/>
            <person name="Kemen A.C."/>
            <person name="Balmuth A.L."/>
            <person name="Robert-Seilaniantz A."/>
            <person name="Bailey K."/>
            <person name="Holub E."/>
            <person name="Studholme D.J."/>
            <person name="Maclean D."/>
            <person name="Jones J.D."/>
        </authorList>
    </citation>
    <scope>NUCLEOTIDE SEQUENCE</scope>
</reference>
<dbReference type="SMART" id="SM00177">
    <property type="entry name" value="ARF"/>
    <property type="match status" value="1"/>
</dbReference>
<evidence type="ECO:0000256" key="6">
    <source>
        <dbReference type="SAM" id="Phobius"/>
    </source>
</evidence>
<keyword evidence="2 4" id="KW-0547">Nucleotide-binding</keyword>
<keyword evidence="5" id="KW-0460">Magnesium</keyword>
<evidence type="ECO:0000313" key="7">
    <source>
        <dbReference type="EMBL" id="CCA22671.1"/>
    </source>
</evidence>
<dbReference type="Pfam" id="PF00025">
    <property type="entry name" value="Arf"/>
    <property type="match status" value="1"/>
</dbReference>
<feature type="binding site" evidence="5">
    <location>
        <position position="81"/>
    </location>
    <ligand>
        <name>Mg(2+)</name>
        <dbReference type="ChEBI" id="CHEBI:18420"/>
    </ligand>
</feature>
<dbReference type="SUPFAM" id="SSF52540">
    <property type="entry name" value="P-loop containing nucleoside triphosphate hydrolases"/>
    <property type="match status" value="1"/>
</dbReference>
<evidence type="ECO:0000256" key="5">
    <source>
        <dbReference type="PIRSR" id="PIRSR606689-2"/>
    </source>
</evidence>
<keyword evidence="3 4" id="KW-0342">GTP-binding</keyword>
<protein>
    <submittedName>
        <fullName evidence="7">ADPribosylation factorrelated protein putative</fullName>
    </submittedName>
</protein>
<gene>
    <name evidence="7" type="primary">AlNc14C163G7821</name>
    <name evidence="7" type="ORF">ALNC14_088140</name>
</gene>
<evidence type="ECO:0000256" key="2">
    <source>
        <dbReference type="ARBA" id="ARBA00022741"/>
    </source>
</evidence>
<dbReference type="PANTHER" id="PTHR45909">
    <property type="entry name" value="ADP-RIBOSYLATION FACTOR-RELATED PROTEIN 1"/>
    <property type="match status" value="1"/>
</dbReference>
<evidence type="ECO:0000256" key="1">
    <source>
        <dbReference type="ARBA" id="ARBA00010290"/>
    </source>
</evidence>
<dbReference type="AlphaFoldDB" id="F0WMY4"/>
<accession>F0WMY4</accession>
<dbReference type="InterPro" id="IPR006689">
    <property type="entry name" value="Small_GTPase_ARF/SAR"/>
</dbReference>
<feature type="binding site" evidence="5">
    <location>
        <position position="57"/>
    </location>
    <ligand>
        <name>Mg(2+)</name>
        <dbReference type="ChEBI" id="CHEBI:18420"/>
    </ligand>
</feature>
<evidence type="ECO:0000256" key="4">
    <source>
        <dbReference type="PIRSR" id="PIRSR606689-1"/>
    </source>
</evidence>
<name>F0WMY4_9STRA</name>
<keyword evidence="6" id="KW-1133">Transmembrane helix</keyword>
<dbReference type="GO" id="GO:0005794">
    <property type="term" value="C:Golgi apparatus"/>
    <property type="evidence" value="ECO:0007669"/>
    <property type="project" value="TreeGrafter"/>
</dbReference>
<dbReference type="PROSITE" id="PS51419">
    <property type="entry name" value="RAB"/>
    <property type="match status" value="1"/>
</dbReference>
<dbReference type="Gene3D" id="3.40.50.300">
    <property type="entry name" value="P-loop containing nucleotide triphosphate hydrolases"/>
    <property type="match status" value="1"/>
</dbReference>
<keyword evidence="6" id="KW-0472">Membrane</keyword>
<dbReference type="FunFam" id="3.40.50.300:FF:001166">
    <property type="entry name" value="ADP-ribosylation factor D"/>
    <property type="match status" value="1"/>
</dbReference>
<sequence length="219" mass="25093">MDLIRVHRNGRVIWRGPHYIQIVSTVMFSLLFGLWNYLFTKAEMHILIAGLDDAGKTTLLEQLKSMYGHKPCIPLHKIPPTVGLNIARVELERTRILFWDLGGQERLRAIWSKYYSESHGILFVVDAGNKNRFEEAKRTIAGMLANEELLRVPVIVLANKNDCKNARPIEEIEELFVVQQLTSAPAKHISVSAMTKSGIDEAVQWILHHVRKSERFLTQ</sequence>
<dbReference type="HOGENOM" id="CLU_040729_7_2_1"/>
<keyword evidence="5" id="KW-0479">Metal-binding</keyword>
<dbReference type="InterPro" id="IPR005225">
    <property type="entry name" value="Small_GTP-bd"/>
</dbReference>
<dbReference type="GO" id="GO:0043001">
    <property type="term" value="P:Golgi to plasma membrane protein transport"/>
    <property type="evidence" value="ECO:0007669"/>
    <property type="project" value="TreeGrafter"/>
</dbReference>
<organism evidence="7">
    <name type="scientific">Albugo laibachii Nc14</name>
    <dbReference type="NCBI Taxonomy" id="890382"/>
    <lineage>
        <taxon>Eukaryota</taxon>
        <taxon>Sar</taxon>
        <taxon>Stramenopiles</taxon>
        <taxon>Oomycota</taxon>
        <taxon>Peronosporomycetes</taxon>
        <taxon>Albuginales</taxon>
        <taxon>Albuginaceae</taxon>
        <taxon>Albugo</taxon>
    </lineage>
</organism>
<dbReference type="PRINTS" id="PR00449">
    <property type="entry name" value="RASTRNSFRMNG"/>
</dbReference>
<dbReference type="InterPro" id="IPR024156">
    <property type="entry name" value="Small_GTPase_ARF"/>
</dbReference>
<dbReference type="SMART" id="SM00178">
    <property type="entry name" value="SAR"/>
    <property type="match status" value="1"/>
</dbReference>
<dbReference type="GO" id="GO:0003924">
    <property type="term" value="F:GTPase activity"/>
    <property type="evidence" value="ECO:0007669"/>
    <property type="project" value="InterPro"/>
</dbReference>
<dbReference type="PANTHER" id="PTHR45909:SF1">
    <property type="entry name" value="ADP-RIBOSYLATION FACTOR-RELATED PROTEIN 1"/>
    <property type="match status" value="1"/>
</dbReference>
<comment type="similarity">
    <text evidence="1">Belongs to the small GTPase superfamily. Arf family.</text>
</comment>
<keyword evidence="6" id="KW-0812">Transmembrane</keyword>
<proteinExistence type="inferred from homology"/>
<dbReference type="GO" id="GO:0046872">
    <property type="term" value="F:metal ion binding"/>
    <property type="evidence" value="ECO:0007669"/>
    <property type="project" value="UniProtKB-KW"/>
</dbReference>
<dbReference type="GO" id="GO:0006886">
    <property type="term" value="P:intracellular protein transport"/>
    <property type="evidence" value="ECO:0007669"/>
    <property type="project" value="TreeGrafter"/>
</dbReference>
<dbReference type="SMART" id="SM00175">
    <property type="entry name" value="RAB"/>
    <property type="match status" value="1"/>
</dbReference>
<dbReference type="EMBL" id="FR824208">
    <property type="protein sequence ID" value="CCA22671.1"/>
    <property type="molecule type" value="Genomic_DNA"/>
</dbReference>